<dbReference type="AlphaFoldDB" id="F4PZJ2"/>
<evidence type="ECO:0000256" key="1">
    <source>
        <dbReference type="SAM" id="MobiDB-lite"/>
    </source>
</evidence>
<sequence length="493" mass="55911">MYLLEWIFYTSSVTTTPTTTTEKSTESDQDDIIENSQADYNTTSKKIDDTSSSSSGDDDDDDDDDDNDDNEKEEELEEVDIFTDYANKTEIPDFFSPGFAIQPLSFLNAASQTVDDSSGTGGGTQQQHQVSQVFRFDQDEEQEMDIDKHQSSSTQSNQSTTIPPATQDNQDDEDEDDKDVEMKPTTTTTTTTTKFGINNNNNNNNSKSNNGLSTQEFISSKLTEMPSQKSPGASGSTIESSQESTVKRFTVLASQSPNSSPFKPMMKEKASGIPPTPIDNLKIHTSMQPMFDQPTIEEDEEEEEDDDSEEEDEDDDKDELFNSKINYRQKLGTGVESSSFNMSRFFMIGFVSQSRQTSEQLKQQQQQQQQKIQEQSMNKQNTTTTKTSKDEEREEDDEGVEEDERNEVEVIDYRCSLEENRRMIVCIRSVIVCITDSSVWFIRAKCHRLHNSNVLSQFTFIICRISFSNLARRYCSVIHLFGDVDHYVGTIFV</sequence>
<feature type="compositionally biased region" description="Acidic residues" evidence="1">
    <location>
        <begin position="295"/>
        <end position="318"/>
    </location>
</feature>
<evidence type="ECO:0000313" key="2">
    <source>
        <dbReference type="EMBL" id="EGG19221.1"/>
    </source>
</evidence>
<dbReference type="GeneID" id="14871259"/>
<dbReference type="KEGG" id="dfa:DFA_02470"/>
<feature type="region of interest" description="Disordered" evidence="1">
    <location>
        <begin position="14"/>
        <end position="85"/>
    </location>
</feature>
<keyword evidence="3" id="KW-1185">Reference proteome</keyword>
<feature type="compositionally biased region" description="Polar residues" evidence="1">
    <location>
        <begin position="252"/>
        <end position="261"/>
    </location>
</feature>
<evidence type="ECO:0000313" key="3">
    <source>
        <dbReference type="Proteomes" id="UP000007797"/>
    </source>
</evidence>
<dbReference type="EMBL" id="GL883016">
    <property type="protein sequence ID" value="EGG19221.1"/>
    <property type="molecule type" value="Genomic_DNA"/>
</dbReference>
<protein>
    <submittedName>
        <fullName evidence="2">Uncharacterized protein</fullName>
    </submittedName>
</protein>
<dbReference type="OMA" id="SEHEYET"/>
<feature type="compositionally biased region" description="Polar residues" evidence="1">
    <location>
        <begin position="215"/>
        <end position="244"/>
    </location>
</feature>
<name>F4PZJ2_CACFS</name>
<feature type="compositionally biased region" description="Acidic residues" evidence="1">
    <location>
        <begin position="169"/>
        <end position="179"/>
    </location>
</feature>
<organism evidence="2 3">
    <name type="scientific">Cavenderia fasciculata</name>
    <name type="common">Slime mold</name>
    <name type="synonym">Dictyostelium fasciculatum</name>
    <dbReference type="NCBI Taxonomy" id="261658"/>
    <lineage>
        <taxon>Eukaryota</taxon>
        <taxon>Amoebozoa</taxon>
        <taxon>Evosea</taxon>
        <taxon>Eumycetozoa</taxon>
        <taxon>Dictyostelia</taxon>
        <taxon>Acytosteliales</taxon>
        <taxon>Cavenderiaceae</taxon>
        <taxon>Cavenderia</taxon>
    </lineage>
</organism>
<feature type="compositionally biased region" description="Acidic residues" evidence="1">
    <location>
        <begin position="392"/>
        <end position="405"/>
    </location>
</feature>
<feature type="region of interest" description="Disordered" evidence="1">
    <location>
        <begin position="111"/>
        <end position="324"/>
    </location>
</feature>
<feature type="compositionally biased region" description="Low complexity" evidence="1">
    <location>
        <begin position="151"/>
        <end position="161"/>
    </location>
</feature>
<reference evidence="3" key="1">
    <citation type="journal article" date="2011" name="Genome Res.">
        <title>Phylogeny-wide analysis of social amoeba genomes highlights ancient origins for complex intercellular communication.</title>
        <authorList>
            <person name="Heidel A.J."/>
            <person name="Lawal H.M."/>
            <person name="Felder M."/>
            <person name="Schilde C."/>
            <person name="Helps N.R."/>
            <person name="Tunggal B."/>
            <person name="Rivero F."/>
            <person name="John U."/>
            <person name="Schleicher M."/>
            <person name="Eichinger L."/>
            <person name="Platzer M."/>
            <person name="Noegel A.A."/>
            <person name="Schaap P."/>
            <person name="Gloeckner G."/>
        </authorList>
    </citation>
    <scope>NUCLEOTIDE SEQUENCE [LARGE SCALE GENOMIC DNA]</scope>
    <source>
        <strain evidence="3">SH3</strain>
    </source>
</reference>
<proteinExistence type="predicted"/>
<feature type="region of interest" description="Disordered" evidence="1">
    <location>
        <begin position="359"/>
        <end position="405"/>
    </location>
</feature>
<feature type="compositionally biased region" description="Polar residues" evidence="1">
    <location>
        <begin position="34"/>
        <end position="44"/>
    </location>
</feature>
<feature type="compositionally biased region" description="Low complexity" evidence="1">
    <location>
        <begin position="359"/>
        <end position="386"/>
    </location>
</feature>
<feature type="compositionally biased region" description="Low complexity" evidence="1">
    <location>
        <begin position="185"/>
        <end position="214"/>
    </location>
</feature>
<gene>
    <name evidence="2" type="ORF">DFA_02470</name>
</gene>
<dbReference type="RefSeq" id="XP_004366854.1">
    <property type="nucleotide sequence ID" value="XM_004366797.1"/>
</dbReference>
<dbReference type="Proteomes" id="UP000007797">
    <property type="component" value="Unassembled WGS sequence"/>
</dbReference>
<accession>F4PZJ2</accession>
<feature type="compositionally biased region" description="Acidic residues" evidence="1">
    <location>
        <begin position="56"/>
        <end position="81"/>
    </location>
</feature>